<gene>
    <name evidence="1" type="ORF">BTN50_0295</name>
</gene>
<organism evidence="1 2">
    <name type="scientific">Candidatus Enterovibrio altilux</name>
    <dbReference type="NCBI Taxonomy" id="1927128"/>
    <lineage>
        <taxon>Bacteria</taxon>
        <taxon>Pseudomonadati</taxon>
        <taxon>Pseudomonadota</taxon>
        <taxon>Gammaproteobacteria</taxon>
        <taxon>Vibrionales</taxon>
        <taxon>Vibrionaceae</taxon>
        <taxon>Enterovibrio</taxon>
    </lineage>
</organism>
<name>A0A291B754_9GAMM</name>
<keyword evidence="2" id="KW-1185">Reference proteome</keyword>
<reference evidence="2" key="1">
    <citation type="submission" date="2017-04" db="EMBL/GenBank/DDBJ databases">
        <title>Genome evolution of the luminous symbionts of deep sea anglerfish.</title>
        <authorList>
            <person name="Hendry T.A."/>
        </authorList>
    </citation>
    <scope>NUCLEOTIDE SEQUENCE [LARGE SCALE GENOMIC DNA]</scope>
</reference>
<dbReference type="EMBL" id="CP020660">
    <property type="protein sequence ID" value="ATF08832.1"/>
    <property type="molecule type" value="Genomic_DNA"/>
</dbReference>
<sequence>MAVDINTHEIIIAELSASNMTGGEVLSNLRKQICKKLMKHQRWCLRHQTILLNCSY</sequence>
<dbReference type="Proteomes" id="UP000218160">
    <property type="component" value="Chromosome 1"/>
</dbReference>
<dbReference type="KEGG" id="elux:BTN50_0295"/>
<evidence type="ECO:0000313" key="1">
    <source>
        <dbReference type="EMBL" id="ATF08832.1"/>
    </source>
</evidence>
<evidence type="ECO:0000313" key="2">
    <source>
        <dbReference type="Proteomes" id="UP000218160"/>
    </source>
</evidence>
<evidence type="ECO:0008006" key="3">
    <source>
        <dbReference type="Google" id="ProtNLM"/>
    </source>
</evidence>
<dbReference type="AlphaFoldDB" id="A0A291B754"/>
<proteinExistence type="predicted"/>
<protein>
    <recommendedName>
        <fullName evidence="3">Mobile element protein</fullName>
    </recommendedName>
</protein>
<accession>A0A291B754</accession>